<feature type="compositionally biased region" description="Polar residues" evidence="2">
    <location>
        <begin position="7"/>
        <end position="18"/>
    </location>
</feature>
<keyword evidence="5" id="KW-1185">Reference proteome</keyword>
<comment type="caution">
    <text evidence="4">The sequence shown here is derived from an EMBL/GenBank/DDBJ whole genome shotgun (WGS) entry which is preliminary data.</text>
</comment>
<dbReference type="Pfam" id="PF00395">
    <property type="entry name" value="SLH"/>
    <property type="match status" value="1"/>
</dbReference>
<dbReference type="PROSITE" id="PS51272">
    <property type="entry name" value="SLH"/>
    <property type="match status" value="1"/>
</dbReference>
<proteinExistence type="predicted"/>
<organism evidence="4 5">
    <name type="scientific">Chengkuizengella axinellae</name>
    <dbReference type="NCBI Taxonomy" id="3064388"/>
    <lineage>
        <taxon>Bacteria</taxon>
        <taxon>Bacillati</taxon>
        <taxon>Bacillota</taxon>
        <taxon>Bacilli</taxon>
        <taxon>Bacillales</taxon>
        <taxon>Paenibacillaceae</taxon>
        <taxon>Chengkuizengella</taxon>
    </lineage>
</organism>
<protein>
    <submittedName>
        <fullName evidence="4">S-layer homology domain-containing protein</fullName>
    </submittedName>
</protein>
<feature type="domain" description="SLH" evidence="3">
    <location>
        <begin position="108"/>
        <end position="171"/>
    </location>
</feature>
<evidence type="ECO:0000259" key="3">
    <source>
        <dbReference type="PROSITE" id="PS51272"/>
    </source>
</evidence>
<reference evidence="4 5" key="1">
    <citation type="submission" date="2023-08" db="EMBL/GenBank/DDBJ databases">
        <authorList>
            <person name="Park J.-S."/>
        </authorList>
    </citation>
    <scope>NUCLEOTIDE SEQUENCE [LARGE SCALE GENOMIC DNA]</scope>
    <source>
        <strain evidence="4 5">2205SS18-9</strain>
    </source>
</reference>
<dbReference type="EMBL" id="JAVAMP010000004">
    <property type="protein sequence ID" value="MDP5274631.1"/>
    <property type="molecule type" value="Genomic_DNA"/>
</dbReference>
<evidence type="ECO:0000313" key="5">
    <source>
        <dbReference type="Proteomes" id="UP001231941"/>
    </source>
</evidence>
<dbReference type="InterPro" id="IPR001119">
    <property type="entry name" value="SLH_dom"/>
</dbReference>
<accession>A0ABT9IZ36</accession>
<evidence type="ECO:0000313" key="4">
    <source>
        <dbReference type="EMBL" id="MDP5274631.1"/>
    </source>
</evidence>
<keyword evidence="1" id="KW-0732">Signal</keyword>
<gene>
    <name evidence="4" type="ORF">Q5Y73_10960</name>
</gene>
<dbReference type="Gene3D" id="2.60.40.1220">
    <property type="match status" value="3"/>
</dbReference>
<sequence length="946" mass="103402">MRKTSSHDSISQDSNLNNHTKKQHPGGDIKVMKKSLSLLVAIAMVFSMFASVASAEEMTTEEKFNELKELEIFDGYEDGLPHLEDNMTREQAAKIIALVFLLDLDESAESTFSDVASDRWSTKYIEAAVDAGIIDGMGDGTFDPTANVTIEQFVKMLAEGYAFFTGTTLDEEATVDTENISAWAQHYVAAALEQGLVAEQEDYTVDADRYILVEGAYTTHNNVQAFIDQNAELNVRSVTSDNLREITVEFNAQLDEETAEDAGNYDLSDSADVDKAEVQEDGSTVVLTVSDVENQTTYTLEIDGVMSVGGSTLADYSTEINVFDADLPEVEGIEFTGPESFVVTFTEPVQTADKENVTVKEGSKSLSVKSAVVDENNENEVNVELYSKFDDGDDYEVSINNVKDFAGYSNVSYKETHTYEENTDAPTATVVDADQQVVEVEFDKPVSGLSVNHFFHTYSSWEAAGIYTDSALQNAVTADDKVTTVFVKFDEDHALPSGDVEFTIMGDYDGDEITDNWGNVFEETTYVLNVSVDREAPTVTGVEVESGTEIEVTFSEAIGNLEDGTYTLLDEDGEEADVKITVAPATDKESVTLELDEDQQGNSFVLEISDLVDDTLYENEMEKYSTELTIDDSSFAGLNRVEINDDMLYVIFDEEVTDSALDIDNYRYGNEKFEGELEFFGNDKTVAIELTDAEVTAITTAMATQDGIKLYASNIVDVNGNELDEFQISATITEPVGAVAEDIEMISKNEITVQFNQELTDVEQEDFTVIQGDVIVIDGVEIDYNDDGTLVTLTLENDIVGTTGEGVTVAFVDADEDASTANAFGKAPVAFDGSDAEHPVRTVADAIAPEIAVDAEEVEQITVDGNNVVIEFTELIDDSSVNKRDFTIDGEQPTNAYVVDENTVVLVASEDTEDLYGEITIAEDILEDEEGNKFEGADDVAAIPAN</sequence>
<name>A0ABT9IZ36_9BACL</name>
<feature type="region of interest" description="Disordered" evidence="2">
    <location>
        <begin position="1"/>
        <end position="27"/>
    </location>
</feature>
<dbReference type="RefSeq" id="WP_305991944.1">
    <property type="nucleotide sequence ID" value="NZ_JAVAMP010000004.1"/>
</dbReference>
<dbReference type="InterPro" id="IPR014755">
    <property type="entry name" value="Cu-Rt/internalin_Ig-like"/>
</dbReference>
<dbReference type="Proteomes" id="UP001231941">
    <property type="component" value="Unassembled WGS sequence"/>
</dbReference>
<evidence type="ECO:0000256" key="2">
    <source>
        <dbReference type="SAM" id="MobiDB-lite"/>
    </source>
</evidence>
<evidence type="ECO:0000256" key="1">
    <source>
        <dbReference type="ARBA" id="ARBA00022729"/>
    </source>
</evidence>